<evidence type="ECO:0000256" key="8">
    <source>
        <dbReference type="SAM" id="MobiDB-lite"/>
    </source>
</evidence>
<dbReference type="CDD" id="cd14653">
    <property type="entry name" value="ZIP_Gal4p-like"/>
    <property type="match status" value="1"/>
</dbReference>
<sequence>MLANPSPGARPRGSRRMRIRPRITLACINCKERKLKCDDQVPSCANCQRFGLNCLIEDPVTRRRQSRNYVETLEERVAFLENQLRSTRSEDPTSPRSQTTHHTPSHLSTAWQEKAQDSTSELSSRVGMLGLRMNGEEPRYLGSSSAFAFSRIIHSSLHVPFSRNYLDAFSGSDQDTSTHFSCPLPDDALAARLSNAYFENIHPQYPFLHEPTFRQWEARLIGMPETDEAFVFDSVPLFFVNMVYAVGALLLPDAGSLPKQLYLAAQLHIDDVLSRDNIEAIQAILCCIMYSLRSATGPSIWKLSGLALRQCIELGYHRSTRRFGSGGDPLRLEMRKRVFWCAYGIDCMAALTLGRPLGLSIQEVDAEFPLDIDDANITEAGILSSPRQLPTDPPTTMSTALHVFRLRCLWSRIHSSLYSDIRTSSSDHPTYKHRIKQLRSELDDWITHIPPIPIRTGPALSIFATRDWYDLNYSETIILLYRGQLIGGCDIEDGVFLECARAAEYICHGYRRQYIGKPVNYTWGTLHVLFSAGLTYLHCLWTSSVVREAVWYDRMSSTLTDCIMLLVVMAERWKSAAPYRDTFETLSSRTTNMMVESEREQWTLPTPSTPSHRAGLGTGSMTQWVADISEVGMSEGIDRLLTGLLDDSILQQSWPGTLNGLADEQPGGF</sequence>
<feature type="region of interest" description="Disordered" evidence="8">
    <location>
        <begin position="81"/>
        <end position="114"/>
    </location>
</feature>
<dbReference type="PANTHER" id="PTHR47782">
    <property type="entry name" value="ZN(II)2CYS6 TRANSCRIPTION FACTOR (EUROFUNG)-RELATED"/>
    <property type="match status" value="1"/>
</dbReference>
<evidence type="ECO:0000256" key="1">
    <source>
        <dbReference type="ARBA" id="ARBA00004123"/>
    </source>
</evidence>
<keyword evidence="6" id="KW-0804">Transcription</keyword>
<gene>
    <name evidence="10" type="ORF">PHISCL_02466</name>
</gene>
<dbReference type="EMBL" id="MVGC01000055">
    <property type="protein sequence ID" value="RJE25192.1"/>
    <property type="molecule type" value="Genomic_DNA"/>
</dbReference>
<dbReference type="CDD" id="cd12148">
    <property type="entry name" value="fungal_TF_MHR"/>
    <property type="match status" value="1"/>
</dbReference>
<dbReference type="PROSITE" id="PS00463">
    <property type="entry name" value="ZN2_CY6_FUNGAL_1"/>
    <property type="match status" value="1"/>
</dbReference>
<dbReference type="SMART" id="SM00906">
    <property type="entry name" value="Fungal_trans"/>
    <property type="match status" value="1"/>
</dbReference>
<evidence type="ECO:0000256" key="7">
    <source>
        <dbReference type="ARBA" id="ARBA00023242"/>
    </source>
</evidence>
<proteinExistence type="predicted"/>
<dbReference type="InterPro" id="IPR001138">
    <property type="entry name" value="Zn2Cys6_DnaBD"/>
</dbReference>
<organism evidence="10 11">
    <name type="scientific">Aspergillus sclerotialis</name>
    <dbReference type="NCBI Taxonomy" id="2070753"/>
    <lineage>
        <taxon>Eukaryota</taxon>
        <taxon>Fungi</taxon>
        <taxon>Dikarya</taxon>
        <taxon>Ascomycota</taxon>
        <taxon>Pezizomycotina</taxon>
        <taxon>Eurotiomycetes</taxon>
        <taxon>Eurotiomycetidae</taxon>
        <taxon>Eurotiales</taxon>
        <taxon>Aspergillaceae</taxon>
        <taxon>Aspergillus</taxon>
        <taxon>Aspergillus subgen. Polypaecilum</taxon>
    </lineage>
</organism>
<dbReference type="GO" id="GO:0006351">
    <property type="term" value="P:DNA-templated transcription"/>
    <property type="evidence" value="ECO:0007669"/>
    <property type="project" value="InterPro"/>
</dbReference>
<dbReference type="Gene3D" id="4.10.240.10">
    <property type="entry name" value="Zn(2)-C6 fungal-type DNA-binding domain"/>
    <property type="match status" value="1"/>
</dbReference>
<dbReference type="GO" id="GO:0043565">
    <property type="term" value="F:sequence-specific DNA binding"/>
    <property type="evidence" value="ECO:0007669"/>
    <property type="project" value="TreeGrafter"/>
</dbReference>
<keyword evidence="5" id="KW-0238">DNA-binding</keyword>
<comment type="subcellular location">
    <subcellularLocation>
        <location evidence="1">Nucleus</location>
    </subcellularLocation>
</comment>
<name>A0A3A2ZPT9_9EURO</name>
<evidence type="ECO:0000256" key="6">
    <source>
        <dbReference type="ARBA" id="ARBA00023163"/>
    </source>
</evidence>
<keyword evidence="3" id="KW-0862">Zinc</keyword>
<reference evidence="11" key="1">
    <citation type="submission" date="2017-02" db="EMBL/GenBank/DDBJ databases">
        <authorList>
            <person name="Tafer H."/>
            <person name="Lopandic K."/>
        </authorList>
    </citation>
    <scope>NUCLEOTIDE SEQUENCE [LARGE SCALE GENOMIC DNA]</scope>
    <source>
        <strain evidence="11">CBS 366.77</strain>
    </source>
</reference>
<evidence type="ECO:0000256" key="2">
    <source>
        <dbReference type="ARBA" id="ARBA00022723"/>
    </source>
</evidence>
<dbReference type="PANTHER" id="PTHR47782:SF12">
    <property type="entry name" value="ZN(II)2CYS6 TRANSCRIPTION FACTOR (EUROFUNG)"/>
    <property type="match status" value="1"/>
</dbReference>
<keyword evidence="7" id="KW-0539">Nucleus</keyword>
<comment type="caution">
    <text evidence="10">The sequence shown here is derived from an EMBL/GenBank/DDBJ whole genome shotgun (WGS) entry which is preliminary data.</text>
</comment>
<feature type="compositionally biased region" description="Polar residues" evidence="8">
    <location>
        <begin position="94"/>
        <end position="114"/>
    </location>
</feature>
<dbReference type="SMART" id="SM00066">
    <property type="entry name" value="GAL4"/>
    <property type="match status" value="1"/>
</dbReference>
<dbReference type="GO" id="GO:0000981">
    <property type="term" value="F:DNA-binding transcription factor activity, RNA polymerase II-specific"/>
    <property type="evidence" value="ECO:0007669"/>
    <property type="project" value="InterPro"/>
</dbReference>
<dbReference type="Pfam" id="PF00172">
    <property type="entry name" value="Zn_clus"/>
    <property type="match status" value="1"/>
</dbReference>
<dbReference type="PROSITE" id="PS50048">
    <property type="entry name" value="ZN2_CY6_FUNGAL_2"/>
    <property type="match status" value="1"/>
</dbReference>
<dbReference type="InterPro" id="IPR007219">
    <property type="entry name" value="XnlR_reg_dom"/>
</dbReference>
<evidence type="ECO:0000256" key="3">
    <source>
        <dbReference type="ARBA" id="ARBA00022833"/>
    </source>
</evidence>
<dbReference type="AlphaFoldDB" id="A0A3A2ZPT9"/>
<keyword evidence="2" id="KW-0479">Metal-binding</keyword>
<dbReference type="OrthoDB" id="189997at2759"/>
<dbReference type="GO" id="GO:0045944">
    <property type="term" value="P:positive regulation of transcription by RNA polymerase II"/>
    <property type="evidence" value="ECO:0007669"/>
    <property type="project" value="TreeGrafter"/>
</dbReference>
<dbReference type="GO" id="GO:0005634">
    <property type="term" value="C:nucleus"/>
    <property type="evidence" value="ECO:0007669"/>
    <property type="project" value="UniProtKB-SubCell"/>
</dbReference>
<dbReference type="Pfam" id="PF04082">
    <property type="entry name" value="Fungal_trans"/>
    <property type="match status" value="1"/>
</dbReference>
<evidence type="ECO:0000256" key="4">
    <source>
        <dbReference type="ARBA" id="ARBA00023015"/>
    </source>
</evidence>
<feature type="domain" description="Zn(2)-C6 fungal-type" evidence="9">
    <location>
        <begin position="26"/>
        <end position="56"/>
    </location>
</feature>
<evidence type="ECO:0000259" key="9">
    <source>
        <dbReference type="PROSITE" id="PS50048"/>
    </source>
</evidence>
<dbReference type="InterPro" id="IPR052202">
    <property type="entry name" value="Yeast_MetPath_Reg"/>
</dbReference>
<dbReference type="InterPro" id="IPR036864">
    <property type="entry name" value="Zn2-C6_fun-type_DNA-bd_sf"/>
</dbReference>
<accession>A0A3A2ZPT9</accession>
<dbReference type="SUPFAM" id="SSF57701">
    <property type="entry name" value="Zn2/Cys6 DNA-binding domain"/>
    <property type="match status" value="1"/>
</dbReference>
<dbReference type="CDD" id="cd00067">
    <property type="entry name" value="GAL4"/>
    <property type="match status" value="1"/>
</dbReference>
<protein>
    <recommendedName>
        <fullName evidence="9">Zn(2)-C6 fungal-type domain-containing protein</fullName>
    </recommendedName>
</protein>
<evidence type="ECO:0000256" key="5">
    <source>
        <dbReference type="ARBA" id="ARBA00023125"/>
    </source>
</evidence>
<evidence type="ECO:0000313" key="10">
    <source>
        <dbReference type="EMBL" id="RJE25192.1"/>
    </source>
</evidence>
<dbReference type="GO" id="GO:0008270">
    <property type="term" value="F:zinc ion binding"/>
    <property type="evidence" value="ECO:0007669"/>
    <property type="project" value="InterPro"/>
</dbReference>
<keyword evidence="4" id="KW-0805">Transcription regulation</keyword>
<keyword evidence="11" id="KW-1185">Reference proteome</keyword>
<evidence type="ECO:0000313" key="11">
    <source>
        <dbReference type="Proteomes" id="UP000266188"/>
    </source>
</evidence>
<dbReference type="Proteomes" id="UP000266188">
    <property type="component" value="Unassembled WGS sequence"/>
</dbReference>